<protein>
    <submittedName>
        <fullName evidence="2">Uncharacterized protein</fullName>
    </submittedName>
</protein>
<organism evidence="2 3">
    <name type="scientific">Streptomyces cathayae</name>
    <dbReference type="NCBI Taxonomy" id="3031124"/>
    <lineage>
        <taxon>Bacteria</taxon>
        <taxon>Bacillati</taxon>
        <taxon>Actinomycetota</taxon>
        <taxon>Actinomycetes</taxon>
        <taxon>Kitasatosporales</taxon>
        <taxon>Streptomycetaceae</taxon>
        <taxon>Streptomyces</taxon>
    </lineage>
</organism>
<dbReference type="EMBL" id="CP121682">
    <property type="protein sequence ID" value="WGD41640.1"/>
    <property type="molecule type" value="Genomic_DNA"/>
</dbReference>
<proteinExistence type="predicted"/>
<keyword evidence="3" id="KW-1185">Reference proteome</keyword>
<evidence type="ECO:0000313" key="3">
    <source>
        <dbReference type="Proteomes" id="UP001216440"/>
    </source>
</evidence>
<dbReference type="RefSeq" id="WP_279334719.1">
    <property type="nucleotide sequence ID" value="NZ_CP121682.1"/>
</dbReference>
<feature type="region of interest" description="Disordered" evidence="1">
    <location>
        <begin position="856"/>
        <end position="909"/>
    </location>
</feature>
<dbReference type="Proteomes" id="UP001216440">
    <property type="component" value="Chromosome"/>
</dbReference>
<sequence length="1025" mass="114441">MLSYVCFGGLKVPQIDTRLVQTAVIGGRDSDQPVILPEEPHNLDEFRRQFGTDRFWCGTLLGGCGEKLMTKRYETKVCHFSHYPDRRGDRAVCHRTANGVDSADHLFIKVHVTRWLANQGHAAQAELRSLGHGPGDAVDFWLRATEQHLRFELHPEDYRSWRKAADSLGAKEGHIEWVFGPDGVITRDMVARQGYALRVRCETKGNDRRVLIGTATENRTVAWAPLEQCRMTNSGLVTPALEELRAEGIIREGGMRMDPLPGSLPLRGTEIVFAVDTETAPPATSPFAVPGRHLVSGFVKPAGSRIIRAHLSLPEKIPVPTEQYVYQLSGAVRLLITDPDEGNGSSWAVRADSLVQLNGLDAERTGLWRPSVALDEQLDTAPRSSPVRTETTPAEPIRSRVATVLRQALERVAREGTTTTWHELARRTGLDLAHLPDPKRRDLLVAVDKPLSPDRPLLCVLIVASSGRPLPYLGTVLRLLGAAAPASETALRRWGEAAIRKAHEAYGHKPAPVPTPSAASPTEAVTDTKEATRHSDSVEASRQLVVIRARLREAGAVLLRSSGRRATRLAQAIAQGEAHAWQYRDARRESRTLRSWLKASDPVLNELDRLIGRPITPLEPASRPADSRNSIQQHFKARGGGPNDSTAVGQGEHDRRIEAARSVARISELFVTARIASDLAEAVKLRQEAERISDHELTGEVRERLHRLRADMREWISTRESEQAHDAVPAEDSTEATQLAAFAEARAEFEWLVQEIGAAQEAGDLAAVETARRLAGPVYARRLSPTGREKYTPFMREVKAWCHERDPKKQVDPPLRKIRQLLAELGRTRETRSADEFADTLDEIVRLRRQLAQPLPPAEDREVKRWRRRLKDHRPVEHERSAPAETTAPRNASPRQRDGTADPRHADRLPIETIDKLAAAVREILADAACSGGRLLTWRDLRLRMGGGLPHLHPDDQGELLVAVDRETPADEPLLSTLITSTDASLHWLYRHVRFSLGRERIPASELEAHWATEVLRLRQIWRYR</sequence>
<feature type="region of interest" description="Disordered" evidence="1">
    <location>
        <begin position="615"/>
        <end position="654"/>
    </location>
</feature>
<evidence type="ECO:0000256" key="1">
    <source>
        <dbReference type="SAM" id="MobiDB-lite"/>
    </source>
</evidence>
<feature type="compositionally biased region" description="Basic and acidic residues" evidence="1">
    <location>
        <begin position="526"/>
        <end position="537"/>
    </location>
</feature>
<feature type="compositionally biased region" description="Basic and acidic residues" evidence="1">
    <location>
        <begin position="895"/>
        <end position="909"/>
    </location>
</feature>
<feature type="compositionally biased region" description="Basic and acidic residues" evidence="1">
    <location>
        <begin position="873"/>
        <end position="882"/>
    </location>
</feature>
<name>A0ABY8K071_9ACTN</name>
<accession>A0ABY8K071</accession>
<reference evidence="2 3" key="1">
    <citation type="submission" date="2023-03" db="EMBL/GenBank/DDBJ databases">
        <authorList>
            <person name="Mo P."/>
        </authorList>
    </citation>
    <scope>NUCLEOTIDE SEQUENCE [LARGE SCALE GENOMIC DNA]</scope>
    <source>
        <strain evidence="2 3">HUAS 5</strain>
    </source>
</reference>
<feature type="region of interest" description="Disordered" evidence="1">
    <location>
        <begin position="507"/>
        <end position="537"/>
    </location>
</feature>
<feature type="compositionally biased region" description="Low complexity" evidence="1">
    <location>
        <begin position="516"/>
        <end position="525"/>
    </location>
</feature>
<gene>
    <name evidence="2" type="ORF">PYS65_16550</name>
</gene>
<evidence type="ECO:0000313" key="2">
    <source>
        <dbReference type="EMBL" id="WGD41640.1"/>
    </source>
</evidence>